<comment type="caution">
    <text evidence="2">The sequence shown here is derived from an EMBL/GenBank/DDBJ whole genome shotgun (WGS) entry which is preliminary data.</text>
</comment>
<dbReference type="InterPro" id="IPR025351">
    <property type="entry name" value="Pvc16_N"/>
</dbReference>
<dbReference type="EMBL" id="JBHTKB010000001">
    <property type="protein sequence ID" value="MFD0913348.1"/>
    <property type="molecule type" value="Genomic_DNA"/>
</dbReference>
<organism evidence="2 3">
    <name type="scientific">Methylophilus luteus</name>
    <dbReference type="NCBI Taxonomy" id="640108"/>
    <lineage>
        <taxon>Bacteria</taxon>
        <taxon>Pseudomonadati</taxon>
        <taxon>Pseudomonadota</taxon>
        <taxon>Betaproteobacteria</taxon>
        <taxon>Nitrosomonadales</taxon>
        <taxon>Methylophilaceae</taxon>
        <taxon>Methylophilus</taxon>
    </lineage>
</organism>
<name>A0ABW3F6T4_9PROT</name>
<dbReference type="Proteomes" id="UP001597128">
    <property type="component" value="Unassembled WGS sequence"/>
</dbReference>
<feature type="domain" description="Pvc16 N-terminal" evidence="1">
    <location>
        <begin position="8"/>
        <end position="196"/>
    </location>
</feature>
<evidence type="ECO:0000313" key="3">
    <source>
        <dbReference type="Proteomes" id="UP001597128"/>
    </source>
</evidence>
<dbReference type="RefSeq" id="WP_379056672.1">
    <property type="nucleotide sequence ID" value="NZ_JBHTKB010000001.1"/>
</dbReference>
<proteinExistence type="predicted"/>
<sequence>MIAHAMTIIVNELNHQLTEAYGMSGEHAPAGLRMLNSGPSSPATGAESATQECLNLTLVNIQEDAALRISPVAPSHSGSAYQTPPLPLNLHVLLTATHASYTQALLMLGRAMQFFHAQALFTEVNVRRESLTQYAPAHALDRLREFKIAFDLYSPSLQETQQVWSSLGSPAVPAALYKLRLLTFATDAPDTKVLPMLERRLPSKPDQN</sequence>
<accession>A0ABW3F6T4</accession>
<dbReference type="Pfam" id="PF14065">
    <property type="entry name" value="Pvc16_N"/>
    <property type="match status" value="1"/>
</dbReference>
<reference evidence="3" key="1">
    <citation type="journal article" date="2019" name="Int. J. Syst. Evol. Microbiol.">
        <title>The Global Catalogue of Microorganisms (GCM) 10K type strain sequencing project: providing services to taxonomists for standard genome sequencing and annotation.</title>
        <authorList>
            <consortium name="The Broad Institute Genomics Platform"/>
            <consortium name="The Broad Institute Genome Sequencing Center for Infectious Disease"/>
            <person name="Wu L."/>
            <person name="Ma J."/>
        </authorList>
    </citation>
    <scope>NUCLEOTIDE SEQUENCE [LARGE SCALE GENOMIC DNA]</scope>
    <source>
        <strain evidence="3">CCUG 58412</strain>
    </source>
</reference>
<gene>
    <name evidence="2" type="ORF">ACFQ1Z_07305</name>
</gene>
<protein>
    <submittedName>
        <fullName evidence="2">DUF4255 domain-containing protein</fullName>
    </submittedName>
</protein>
<evidence type="ECO:0000259" key="1">
    <source>
        <dbReference type="Pfam" id="PF14065"/>
    </source>
</evidence>
<keyword evidence="3" id="KW-1185">Reference proteome</keyword>
<evidence type="ECO:0000313" key="2">
    <source>
        <dbReference type="EMBL" id="MFD0913348.1"/>
    </source>
</evidence>